<dbReference type="STRING" id="1528099.AL705_03800"/>
<proteinExistence type="predicted"/>
<organism evidence="2 3">
    <name type="scientific">Lawsonella clevelandensis</name>
    <dbReference type="NCBI Taxonomy" id="1528099"/>
    <lineage>
        <taxon>Bacteria</taxon>
        <taxon>Bacillati</taxon>
        <taxon>Actinomycetota</taxon>
        <taxon>Actinomycetes</taxon>
        <taxon>Mycobacteriales</taxon>
        <taxon>Lawsonellaceae</taxon>
        <taxon>Lawsonella</taxon>
    </lineage>
</organism>
<dbReference type="EMBL" id="CP012390">
    <property type="protein sequence ID" value="ALE18915.1"/>
    <property type="molecule type" value="Genomic_DNA"/>
</dbReference>
<keyword evidence="1" id="KW-1133">Transmembrane helix</keyword>
<dbReference type="RefSeq" id="WP_053961874.1">
    <property type="nucleotide sequence ID" value="NZ_CP012390.1"/>
</dbReference>
<accession>A0A0M4LYL5</accession>
<dbReference type="KEGG" id="cbq:AL705_03800"/>
<gene>
    <name evidence="2" type="ORF">AL705_03800</name>
</gene>
<protein>
    <submittedName>
        <fullName evidence="2">Uncharacterized protein</fullName>
    </submittedName>
</protein>
<evidence type="ECO:0000313" key="3">
    <source>
        <dbReference type="Proteomes" id="UP000068137"/>
    </source>
</evidence>
<keyword evidence="1" id="KW-0812">Transmembrane</keyword>
<evidence type="ECO:0000256" key="1">
    <source>
        <dbReference type="SAM" id="Phobius"/>
    </source>
</evidence>
<dbReference type="Proteomes" id="UP000068137">
    <property type="component" value="Chromosome"/>
</dbReference>
<name>A0A0M4LYL5_9ACTN</name>
<dbReference type="AlphaFoldDB" id="A0A0M4LYL5"/>
<reference evidence="2 3" key="1">
    <citation type="journal article" date="2015" name="Genome Announc.">
        <title>Complete Genome Sequences for Two Strains of a Novel Fastidious, Partially Acid-Fast, Gram-Positive Corynebacterineae Bacterium, Derived from Human Clinical Samples.</title>
        <authorList>
            <person name="Nicholson A.C."/>
            <person name="Bell M."/>
            <person name="Humrighouse B.W."/>
            <person name="McQuiston J.R."/>
        </authorList>
    </citation>
    <scope>NUCLEOTIDE SEQUENCE [LARGE SCALE GENOMIC DNA]</scope>
    <source>
        <strain evidence="2 3">X1698</strain>
    </source>
</reference>
<evidence type="ECO:0000313" key="2">
    <source>
        <dbReference type="EMBL" id="ALE18915.1"/>
    </source>
</evidence>
<sequence length="145" mass="16203">MSAHTSLQHLKTLPLAALASIVFATSLLVGTGLGFGFRAAHHTLADAHSCLTIHDNLWNTYRNHPDTLTRQLALEETYQLHDIRAAKHVSPTIRQLTTTILSLDAIYIDSTNPDYTTPPLTPTQYTHYTTLLAKNRTAIRHLCYK</sequence>
<feature type="transmembrane region" description="Helical" evidence="1">
    <location>
        <begin position="12"/>
        <end position="35"/>
    </location>
</feature>
<keyword evidence="1" id="KW-0472">Membrane</keyword>